<comment type="caution">
    <text evidence="1">The sequence shown here is derived from an EMBL/GenBank/DDBJ whole genome shotgun (WGS) entry which is preliminary data.</text>
</comment>
<accession>A0A699TMW1</accession>
<gene>
    <name evidence="1" type="ORF">Tci_883092</name>
</gene>
<sequence>MNPKRPTMNGARSYKTFFQTSSFKTRPFLKSSAVNNSFIAPWVPTANRAVPRTTLMAKVIGIVAALGT</sequence>
<reference evidence="1" key="1">
    <citation type="journal article" date="2019" name="Sci. Rep.">
        <title>Draft genome of Tanacetum cinerariifolium, the natural source of mosquito coil.</title>
        <authorList>
            <person name="Yamashiro T."/>
            <person name="Shiraishi A."/>
            <person name="Satake H."/>
            <person name="Nakayama K."/>
        </authorList>
    </citation>
    <scope>NUCLEOTIDE SEQUENCE</scope>
</reference>
<dbReference type="EMBL" id="BKCJ011257007">
    <property type="protein sequence ID" value="GFD11123.1"/>
    <property type="molecule type" value="Genomic_DNA"/>
</dbReference>
<name>A0A699TMW1_TANCI</name>
<evidence type="ECO:0000313" key="1">
    <source>
        <dbReference type="EMBL" id="GFD11123.1"/>
    </source>
</evidence>
<dbReference type="AlphaFoldDB" id="A0A699TMW1"/>
<proteinExistence type="predicted"/>
<organism evidence="1">
    <name type="scientific">Tanacetum cinerariifolium</name>
    <name type="common">Dalmatian daisy</name>
    <name type="synonym">Chrysanthemum cinerariifolium</name>
    <dbReference type="NCBI Taxonomy" id="118510"/>
    <lineage>
        <taxon>Eukaryota</taxon>
        <taxon>Viridiplantae</taxon>
        <taxon>Streptophyta</taxon>
        <taxon>Embryophyta</taxon>
        <taxon>Tracheophyta</taxon>
        <taxon>Spermatophyta</taxon>
        <taxon>Magnoliopsida</taxon>
        <taxon>eudicotyledons</taxon>
        <taxon>Gunneridae</taxon>
        <taxon>Pentapetalae</taxon>
        <taxon>asterids</taxon>
        <taxon>campanulids</taxon>
        <taxon>Asterales</taxon>
        <taxon>Asteraceae</taxon>
        <taxon>Asteroideae</taxon>
        <taxon>Anthemideae</taxon>
        <taxon>Anthemidinae</taxon>
        <taxon>Tanacetum</taxon>
    </lineage>
</organism>
<protein>
    <submittedName>
        <fullName evidence="1">Uncharacterized protein</fullName>
    </submittedName>
</protein>